<gene>
    <name evidence="4" type="ORF">ACFFTR_00065</name>
</gene>
<organism evidence="4 5">
    <name type="scientific">Dactylosporangium vinaceum</name>
    <dbReference type="NCBI Taxonomy" id="53362"/>
    <lineage>
        <taxon>Bacteria</taxon>
        <taxon>Bacillati</taxon>
        <taxon>Actinomycetota</taxon>
        <taxon>Actinomycetes</taxon>
        <taxon>Micromonosporales</taxon>
        <taxon>Micromonosporaceae</taxon>
        <taxon>Dactylosporangium</taxon>
    </lineage>
</organism>
<evidence type="ECO:0000313" key="4">
    <source>
        <dbReference type="EMBL" id="MFB9441475.1"/>
    </source>
</evidence>
<protein>
    <recommendedName>
        <fullName evidence="3">N-acetyltransferase domain-containing protein</fullName>
    </recommendedName>
</protein>
<evidence type="ECO:0000313" key="5">
    <source>
        <dbReference type="Proteomes" id="UP001589608"/>
    </source>
</evidence>
<dbReference type="Gene3D" id="3.40.630.30">
    <property type="match status" value="1"/>
</dbReference>
<sequence>MWWFRRRQPPRAVYGVQWRDLGIDERDDLIDLAAACAVADGARRAEPTGGWAGLEGCAGVAGFAGDRLVAGVVVHPSPRSRTIEGHVHPQWRGRGIGGAILDWALERGGVSLEIPVLTPAAERLAESRGLRRVAALEHLGRPPDHPVELAPVPAGITFTDWDDDDGYDVYAESFAELPANPFTYLEDPDQSRRTWRGVIYAQGLVPERSLLARDAEGWAVGLVGCDGEGPFHFGTVPQWRGRGLGLAMLTEAISRVPPAPDRTEPWELRVSADNTAAVRLLQRAGYESDAREGHFERPHR</sequence>
<accession>A0ABV5LXY5</accession>
<name>A0ABV5LXY5_9ACTN</name>
<keyword evidence="5" id="KW-1185">Reference proteome</keyword>
<dbReference type="InterPro" id="IPR016181">
    <property type="entry name" value="Acyl_CoA_acyltransferase"/>
</dbReference>
<dbReference type="InterPro" id="IPR000182">
    <property type="entry name" value="GNAT_dom"/>
</dbReference>
<dbReference type="SUPFAM" id="SSF55729">
    <property type="entry name" value="Acyl-CoA N-acyltransferases (Nat)"/>
    <property type="match status" value="2"/>
</dbReference>
<dbReference type="EMBL" id="JBHMCA010000002">
    <property type="protein sequence ID" value="MFB9441475.1"/>
    <property type="molecule type" value="Genomic_DNA"/>
</dbReference>
<evidence type="ECO:0000256" key="1">
    <source>
        <dbReference type="ARBA" id="ARBA00022679"/>
    </source>
</evidence>
<dbReference type="PROSITE" id="PS51186">
    <property type="entry name" value="GNAT"/>
    <property type="match status" value="2"/>
</dbReference>
<feature type="domain" description="N-acetyltransferase" evidence="3">
    <location>
        <begin position="16"/>
        <end position="153"/>
    </location>
</feature>
<proteinExistence type="predicted"/>
<dbReference type="InterPro" id="IPR050832">
    <property type="entry name" value="Bact_Acetyltransf"/>
</dbReference>
<dbReference type="PANTHER" id="PTHR43877:SF2">
    <property type="entry name" value="AMINOALKYLPHOSPHONATE N-ACETYLTRANSFERASE-RELATED"/>
    <property type="match status" value="1"/>
</dbReference>
<feature type="domain" description="N-acetyltransferase" evidence="3">
    <location>
        <begin position="147"/>
        <end position="300"/>
    </location>
</feature>
<keyword evidence="2" id="KW-0012">Acyltransferase</keyword>
<dbReference type="CDD" id="cd04301">
    <property type="entry name" value="NAT_SF"/>
    <property type="match status" value="1"/>
</dbReference>
<evidence type="ECO:0000256" key="2">
    <source>
        <dbReference type="ARBA" id="ARBA00023315"/>
    </source>
</evidence>
<reference evidence="4 5" key="1">
    <citation type="submission" date="2024-09" db="EMBL/GenBank/DDBJ databases">
        <authorList>
            <person name="Sun Q."/>
            <person name="Mori K."/>
        </authorList>
    </citation>
    <scope>NUCLEOTIDE SEQUENCE [LARGE SCALE GENOMIC DNA]</scope>
    <source>
        <strain evidence="4 5">JCM 3307</strain>
    </source>
</reference>
<keyword evidence="1" id="KW-0808">Transferase</keyword>
<evidence type="ECO:0000259" key="3">
    <source>
        <dbReference type="PROSITE" id="PS51186"/>
    </source>
</evidence>
<dbReference type="Proteomes" id="UP001589608">
    <property type="component" value="Unassembled WGS sequence"/>
</dbReference>
<dbReference type="PANTHER" id="PTHR43877">
    <property type="entry name" value="AMINOALKYLPHOSPHONATE N-ACETYLTRANSFERASE-RELATED-RELATED"/>
    <property type="match status" value="1"/>
</dbReference>
<comment type="caution">
    <text evidence="4">The sequence shown here is derived from an EMBL/GenBank/DDBJ whole genome shotgun (WGS) entry which is preliminary data.</text>
</comment>
<dbReference type="RefSeq" id="WP_223104836.1">
    <property type="nucleotide sequence ID" value="NZ_CP061913.1"/>
</dbReference>